<keyword evidence="1" id="KW-0472">Membrane</keyword>
<dbReference type="Proteomes" id="UP000297703">
    <property type="component" value="Unassembled WGS sequence"/>
</dbReference>
<keyword evidence="3" id="KW-1185">Reference proteome</keyword>
<organism evidence="2 3">
    <name type="scientific">Platysternon megacephalum</name>
    <name type="common">big-headed turtle</name>
    <dbReference type="NCBI Taxonomy" id="55544"/>
    <lineage>
        <taxon>Eukaryota</taxon>
        <taxon>Metazoa</taxon>
        <taxon>Chordata</taxon>
        <taxon>Craniata</taxon>
        <taxon>Vertebrata</taxon>
        <taxon>Euteleostomi</taxon>
        <taxon>Archelosauria</taxon>
        <taxon>Testudinata</taxon>
        <taxon>Testudines</taxon>
        <taxon>Cryptodira</taxon>
        <taxon>Durocryptodira</taxon>
        <taxon>Testudinoidea</taxon>
        <taxon>Platysternidae</taxon>
        <taxon>Platysternon</taxon>
    </lineage>
</organism>
<proteinExistence type="predicted"/>
<reference evidence="2 3" key="2">
    <citation type="submission" date="2019-04" db="EMBL/GenBank/DDBJ databases">
        <title>The genome sequence of big-headed turtle.</title>
        <authorList>
            <person name="Gong S."/>
        </authorList>
    </citation>
    <scope>NUCLEOTIDE SEQUENCE [LARGE SCALE GENOMIC DNA]</scope>
    <source>
        <strain evidence="2">DO16091913</strain>
        <tissue evidence="2">Muscle</tissue>
    </source>
</reference>
<gene>
    <name evidence="2" type="ORF">DR999_PMT00560</name>
</gene>
<dbReference type="EMBL" id="QXTE01000003">
    <property type="protein sequence ID" value="TFK15687.1"/>
    <property type="molecule type" value="Genomic_DNA"/>
</dbReference>
<evidence type="ECO:0000313" key="2">
    <source>
        <dbReference type="EMBL" id="TFK15687.1"/>
    </source>
</evidence>
<feature type="transmembrane region" description="Helical" evidence="1">
    <location>
        <begin position="154"/>
        <end position="174"/>
    </location>
</feature>
<protein>
    <submittedName>
        <fullName evidence="2">High affinity cAMP-specific and IBMX-insensitive 3',5'-cyclic phosphodiesterase 8B</fullName>
    </submittedName>
</protein>
<keyword evidence="1" id="KW-0812">Transmembrane</keyword>
<evidence type="ECO:0000256" key="1">
    <source>
        <dbReference type="SAM" id="Phobius"/>
    </source>
</evidence>
<evidence type="ECO:0000313" key="3">
    <source>
        <dbReference type="Proteomes" id="UP000297703"/>
    </source>
</evidence>
<comment type="caution">
    <text evidence="2">The sequence shown here is derived from an EMBL/GenBank/DDBJ whole genome shotgun (WGS) entry which is preliminary data.</text>
</comment>
<reference evidence="2 3" key="1">
    <citation type="submission" date="2019-04" db="EMBL/GenBank/DDBJ databases">
        <title>Draft genome of the big-headed turtle Platysternon megacephalum.</title>
        <authorList>
            <person name="Gong S."/>
        </authorList>
    </citation>
    <scope>NUCLEOTIDE SEQUENCE [LARGE SCALE GENOMIC DNA]</scope>
    <source>
        <strain evidence="2">DO16091913</strain>
        <tissue evidence="2">Muscle</tissue>
    </source>
</reference>
<sequence>MHPLLSSSSSSSQRWLLENLAVLFLLDYGAPLSDKNMDLIGIIQYPWKPCSIRLALSCSSVTACSRLMPLLLRPGFHAQVHLVGQYSNFKCLSFNLLPSSIIPFHPTICVIFFCLKSLYCCSLLHSMTNYPSSHIFSAQKCAITQSHGIITCCALYFLTVHSSVSLYFLLPFVITKINHFILPKL</sequence>
<accession>A0A4D9EYC3</accession>
<name>A0A4D9EYC3_9SAUR</name>
<dbReference type="AlphaFoldDB" id="A0A4D9EYC3"/>
<keyword evidence="1" id="KW-1133">Transmembrane helix</keyword>